<evidence type="ECO:0000313" key="2">
    <source>
        <dbReference type="EMBL" id="HCL04333.1"/>
    </source>
</evidence>
<dbReference type="Proteomes" id="UP000262969">
    <property type="component" value="Unassembled WGS sequence"/>
</dbReference>
<comment type="caution">
    <text evidence="2">The sequence shown here is derived from an EMBL/GenBank/DDBJ whole genome shotgun (WGS) entry which is preliminary data.</text>
</comment>
<evidence type="ECO:0000313" key="3">
    <source>
        <dbReference type="Proteomes" id="UP000262969"/>
    </source>
</evidence>
<keyword evidence="1" id="KW-0472">Membrane</keyword>
<protein>
    <submittedName>
        <fullName evidence="2">Uncharacterized protein</fullName>
    </submittedName>
</protein>
<reference evidence="2 3" key="1">
    <citation type="journal article" date="2018" name="Nat. Biotechnol.">
        <title>A standardized bacterial taxonomy based on genome phylogeny substantially revises the tree of life.</title>
        <authorList>
            <person name="Parks D.H."/>
            <person name="Chuvochina M."/>
            <person name="Waite D.W."/>
            <person name="Rinke C."/>
            <person name="Skarshewski A."/>
            <person name="Chaumeil P.A."/>
            <person name="Hugenholtz P."/>
        </authorList>
    </citation>
    <scope>NUCLEOTIDE SEQUENCE [LARGE SCALE GENOMIC DNA]</scope>
    <source>
        <strain evidence="2">UBA11728</strain>
    </source>
</reference>
<dbReference type="EMBL" id="DPVV01000601">
    <property type="protein sequence ID" value="HCL04333.1"/>
    <property type="molecule type" value="Genomic_DNA"/>
</dbReference>
<sequence>MQTGTIAVKTTAKCSRNTYLCTIASVFFILTLAFGVFSPKTAYAAGASINIQEINYDNSTITVKVNSGDTVVYFSDENMRTWEAIPTEIGSDRLVTLDISWISPTNKYVVTLKGDASTEVVKVTIPKQVTNFKASYNKVRGIVTFTNDYDRTIQWRKKDSYIWNTVNTDTFASQLEMLCTQGATVYLRLAPTNSYLVNGALTEGARPSKEISIVIPKKTAAPNIVINGSKFSIQADKNLAYRTVESDGTTSEWKNITTTTSLWLKDIAGSALYTNASTPQSEVTLQFRKNPTSTSQVSHISTVTVPVQEAPPSESDHGIEINYTSSTTFTLEVKAASETKPFEYTIVKPDNTLDYVTASWTSITSNEEITIKSDKAPVGSHVYVRKKSVPASGDVKFSLASKEIDITGSKGVQYPSPAQATTLETLITTAGVCNSENSAGNLTFTLYSPTKATVSSISFRDQYGNTKGTVSLKSSVSTNTASRFITDQYIITTKITSTENLDTLTETKLYAYITLSNNDVIESTIDSGVLLYIYPSSKVNNKDNKEYTSAFDRLYSSTEESDKSSFTFKIDLGTEKVPDTSAIGNFTAQDTEVKSIKYDGYTLAPNTDYQVVYGSYTNDNGKKIRTATVTVNVNKFETNSTITTKGKATPLLIALNNGEEMDNIVTIKLVDTATLLDTPIAWSIMEGSLKETETKTTINDDGSKTTETVETITYELKLKLHDSSYAVGISDVTWGGTSILRSASVSGGTATIYLSNAKINKLTSSSSTTNNLVITLSNGFVIKSGCKLTIINAGK</sequence>
<name>A0A3D2XCL5_9FIRM</name>
<keyword evidence="1" id="KW-1133">Transmembrane helix</keyword>
<accession>A0A3D2XCL5</accession>
<gene>
    <name evidence="2" type="ORF">DHW61_18310</name>
</gene>
<proteinExistence type="predicted"/>
<organism evidence="2 3">
    <name type="scientific">Lachnoclostridium phytofermentans</name>
    <dbReference type="NCBI Taxonomy" id="66219"/>
    <lineage>
        <taxon>Bacteria</taxon>
        <taxon>Bacillati</taxon>
        <taxon>Bacillota</taxon>
        <taxon>Clostridia</taxon>
        <taxon>Lachnospirales</taxon>
        <taxon>Lachnospiraceae</taxon>
    </lineage>
</organism>
<keyword evidence="1" id="KW-0812">Transmembrane</keyword>
<feature type="transmembrane region" description="Helical" evidence="1">
    <location>
        <begin position="19"/>
        <end position="37"/>
    </location>
</feature>
<evidence type="ECO:0000256" key="1">
    <source>
        <dbReference type="SAM" id="Phobius"/>
    </source>
</evidence>
<dbReference type="AlphaFoldDB" id="A0A3D2XCL5"/>